<reference evidence="1" key="1">
    <citation type="submission" date="2020-09" db="EMBL/GenBank/DDBJ databases">
        <title>Nocardioides sp. strain MJB4 16S ribosomal RNA gene Genome sequencing and assembly.</title>
        <authorList>
            <person name="Kim I."/>
        </authorList>
    </citation>
    <scope>NUCLEOTIDE SEQUENCE</scope>
    <source>
        <strain evidence="1">MJB4</strain>
    </source>
</reference>
<dbReference type="RefSeq" id="WP_192141894.1">
    <property type="nucleotide sequence ID" value="NZ_JACYXZ010000002.1"/>
</dbReference>
<comment type="caution">
    <text evidence="1">The sequence shown here is derived from an EMBL/GenBank/DDBJ whole genome shotgun (WGS) entry which is preliminary data.</text>
</comment>
<dbReference type="Proteomes" id="UP000616839">
    <property type="component" value="Unassembled WGS sequence"/>
</dbReference>
<gene>
    <name evidence="1" type="ORF">IE331_06645</name>
</gene>
<keyword evidence="2" id="KW-1185">Reference proteome</keyword>
<proteinExistence type="predicted"/>
<dbReference type="EMBL" id="JACYXZ010000002">
    <property type="protein sequence ID" value="MBD8869297.1"/>
    <property type="molecule type" value="Genomic_DNA"/>
</dbReference>
<accession>A0A927Q0T3</accession>
<dbReference type="AlphaFoldDB" id="A0A927Q0T3"/>
<protein>
    <submittedName>
        <fullName evidence="1">Uncharacterized protein</fullName>
    </submittedName>
</protein>
<evidence type="ECO:0000313" key="2">
    <source>
        <dbReference type="Proteomes" id="UP000616839"/>
    </source>
</evidence>
<name>A0A927Q0T3_9ACTN</name>
<evidence type="ECO:0000313" key="1">
    <source>
        <dbReference type="EMBL" id="MBD8869297.1"/>
    </source>
</evidence>
<organism evidence="1 2">
    <name type="scientific">Nocardioides donggukensis</name>
    <dbReference type="NCBI Taxonomy" id="2774019"/>
    <lineage>
        <taxon>Bacteria</taxon>
        <taxon>Bacillati</taxon>
        <taxon>Actinomycetota</taxon>
        <taxon>Actinomycetes</taxon>
        <taxon>Propionibacteriales</taxon>
        <taxon>Nocardioidaceae</taxon>
        <taxon>Nocardioides</taxon>
    </lineage>
</organism>
<sequence>MATPRAAQHRDLEQRLRDLESKVRELTGVALRRQQLSVTSGDFVVSGGGAVVVQDGGGVRVDYASGSPAVQVTDQYSEGEYAGTGLLVERDGGGRLAWMGESTDGGASVELWDNTGHRILANDGTTGMGLAIPHLQYPMANYEQRSKTTSTSWQPGYFGGIEVWHPYLDIAVPAKSAADNEVDVRVLLDGANINGSPQTVVGGSATLLFRADLRALTFGSTHTLEIDLRRRGAGTGAVTCYPYYVRGGQS</sequence>